<dbReference type="SUPFAM" id="SSF88946">
    <property type="entry name" value="Sigma2 domain of RNA polymerase sigma factors"/>
    <property type="match status" value="1"/>
</dbReference>
<evidence type="ECO:0000313" key="11">
    <source>
        <dbReference type="EMBL" id="VVU49929.1"/>
    </source>
</evidence>
<dbReference type="InterPro" id="IPR014284">
    <property type="entry name" value="RNA_pol_sigma-70_dom"/>
</dbReference>
<dbReference type="GO" id="GO:0016987">
    <property type="term" value="F:sigma factor activity"/>
    <property type="evidence" value="ECO:0007669"/>
    <property type="project" value="UniProtKB-KW"/>
</dbReference>
<keyword evidence="4 6" id="KW-0238">DNA-binding</keyword>
<evidence type="ECO:0000313" key="12">
    <source>
        <dbReference type="Proteomes" id="UP000494201"/>
    </source>
</evidence>
<dbReference type="Proteomes" id="UP000494201">
    <property type="component" value="Unassembled WGS sequence"/>
</dbReference>
<dbReference type="Pfam" id="PF08281">
    <property type="entry name" value="Sigma70_r4_2"/>
    <property type="match status" value="1"/>
</dbReference>
<name>A0A6P2G9G1_9BURK</name>
<dbReference type="Gene3D" id="1.10.10.10">
    <property type="entry name" value="Winged helix-like DNA-binding domain superfamily/Winged helix DNA-binding domain"/>
    <property type="match status" value="1"/>
</dbReference>
<feature type="domain" description="RNA polymerase sigma factor 70 region 4 type 2" evidence="9">
    <location>
        <begin position="189"/>
        <end position="240"/>
    </location>
</feature>
<dbReference type="AlphaFoldDB" id="A0A6P2G9G1"/>
<evidence type="ECO:0000256" key="3">
    <source>
        <dbReference type="ARBA" id="ARBA00023082"/>
    </source>
</evidence>
<feature type="compositionally biased region" description="Basic and acidic residues" evidence="7">
    <location>
        <begin position="37"/>
        <end position="51"/>
    </location>
</feature>
<dbReference type="SUPFAM" id="SSF88659">
    <property type="entry name" value="Sigma3 and sigma4 domains of RNA polymerase sigma factors"/>
    <property type="match status" value="1"/>
</dbReference>
<evidence type="ECO:0000313" key="10">
    <source>
        <dbReference type="EMBL" id="MBM2771185.1"/>
    </source>
</evidence>
<evidence type="ECO:0000256" key="6">
    <source>
        <dbReference type="RuleBase" id="RU000716"/>
    </source>
</evidence>
<reference evidence="11 12" key="1">
    <citation type="submission" date="2019-09" db="EMBL/GenBank/DDBJ databases">
        <authorList>
            <person name="Depoorter E."/>
        </authorList>
    </citation>
    <scope>NUCLEOTIDE SEQUENCE [LARGE SCALE GENOMIC DNA]</scope>
    <source>
        <strain evidence="11">LMG 20980</strain>
    </source>
</reference>
<dbReference type="GO" id="GO:0006352">
    <property type="term" value="P:DNA-templated transcription initiation"/>
    <property type="evidence" value="ECO:0007669"/>
    <property type="project" value="InterPro"/>
</dbReference>
<dbReference type="InterPro" id="IPR013249">
    <property type="entry name" value="RNA_pol_sigma70_r4_t2"/>
</dbReference>
<gene>
    <name evidence="11" type="ORF">BAN20980_02636</name>
    <name evidence="10" type="ORF">JQK92_32790</name>
</gene>
<comment type="similarity">
    <text evidence="1 6">Belongs to the sigma-70 factor family. ECF subfamily.</text>
</comment>
<feature type="compositionally biased region" description="Acidic residues" evidence="7">
    <location>
        <begin position="1"/>
        <end position="12"/>
    </location>
</feature>
<sequence>MRFEPDVDEADSADIGRGASRAAEPSAWRPAVPARRMQGEHDDELHPDGGRTRRHSAAYARHAAEQPALSDGDPDAELVARVGARDVSAVRVLVARKLPRLLALATRMLGDRTEAEDVAQETFLRIWNHAPRWREGDARFDTWLHRVVLNLCYDRLRGRREEPVDTLPEVPDTQPGPAAHAERRSRDARVRDALAALPPRQREALVLQYYQDMSNIEAANLMGITVDALESLLARARRNLRAQLAGDPPSEEKR</sequence>
<evidence type="ECO:0000256" key="1">
    <source>
        <dbReference type="ARBA" id="ARBA00010641"/>
    </source>
</evidence>
<dbReference type="RefSeq" id="WP_174926351.1">
    <property type="nucleotide sequence ID" value="NZ_CABVLY010000008.1"/>
</dbReference>
<feature type="region of interest" description="Disordered" evidence="7">
    <location>
        <begin position="164"/>
        <end position="187"/>
    </location>
</feature>
<dbReference type="NCBIfam" id="NF004113">
    <property type="entry name" value="PRK05602.1"/>
    <property type="match status" value="1"/>
</dbReference>
<feature type="region of interest" description="Disordered" evidence="7">
    <location>
        <begin position="1"/>
        <end position="72"/>
    </location>
</feature>
<dbReference type="PANTHER" id="PTHR43133">
    <property type="entry name" value="RNA POLYMERASE ECF-TYPE SIGMA FACTO"/>
    <property type="match status" value="1"/>
</dbReference>
<organism evidence="11 12">
    <name type="scientific">Burkholderia anthina</name>
    <dbReference type="NCBI Taxonomy" id="179879"/>
    <lineage>
        <taxon>Bacteria</taxon>
        <taxon>Pseudomonadati</taxon>
        <taxon>Pseudomonadota</taxon>
        <taxon>Betaproteobacteria</taxon>
        <taxon>Burkholderiales</taxon>
        <taxon>Burkholderiaceae</taxon>
        <taxon>Burkholderia</taxon>
        <taxon>Burkholderia cepacia complex</taxon>
    </lineage>
</organism>
<evidence type="ECO:0000256" key="2">
    <source>
        <dbReference type="ARBA" id="ARBA00023015"/>
    </source>
</evidence>
<feature type="domain" description="RNA polymerase sigma-70 region 2" evidence="8">
    <location>
        <begin position="93"/>
        <end position="160"/>
    </location>
</feature>
<dbReference type="InterPro" id="IPR013325">
    <property type="entry name" value="RNA_pol_sigma_r2"/>
</dbReference>
<dbReference type="InterPro" id="IPR000838">
    <property type="entry name" value="RNA_pol_sigma70_ECF_CS"/>
</dbReference>
<dbReference type="InterPro" id="IPR036388">
    <property type="entry name" value="WH-like_DNA-bd_sf"/>
</dbReference>
<keyword evidence="5 6" id="KW-0804">Transcription</keyword>
<dbReference type="EMBL" id="CABVLY010000008">
    <property type="protein sequence ID" value="VVU49929.1"/>
    <property type="molecule type" value="Genomic_DNA"/>
</dbReference>
<reference evidence="10 13" key="2">
    <citation type="submission" date="2021-02" db="EMBL/GenBank/DDBJ databases">
        <title>Draft genome of the type strains Burkholderia anthina DSM16086.</title>
        <authorList>
            <person name="Hertel R."/>
            <person name="Meissner J."/>
            <person name="Poehlein A."/>
            <person name="Daniel R."/>
            <person name="Commichau F.M."/>
        </authorList>
    </citation>
    <scope>NUCLEOTIDE SEQUENCE [LARGE SCALE GENOMIC DNA]</scope>
    <source>
        <strain evidence="10 13">DSM 16086</strain>
    </source>
</reference>
<evidence type="ECO:0000256" key="5">
    <source>
        <dbReference type="ARBA" id="ARBA00023163"/>
    </source>
</evidence>
<dbReference type="GO" id="GO:0003677">
    <property type="term" value="F:DNA binding"/>
    <property type="evidence" value="ECO:0007669"/>
    <property type="project" value="UniProtKB-KW"/>
</dbReference>
<dbReference type="InterPro" id="IPR039425">
    <property type="entry name" value="RNA_pol_sigma-70-like"/>
</dbReference>
<dbReference type="Proteomes" id="UP000755577">
    <property type="component" value="Unassembled WGS sequence"/>
</dbReference>
<dbReference type="PANTHER" id="PTHR43133:SF8">
    <property type="entry name" value="RNA POLYMERASE SIGMA FACTOR HI_1459-RELATED"/>
    <property type="match status" value="1"/>
</dbReference>
<dbReference type="Pfam" id="PF04542">
    <property type="entry name" value="Sigma70_r2"/>
    <property type="match status" value="1"/>
</dbReference>
<evidence type="ECO:0000259" key="8">
    <source>
        <dbReference type="Pfam" id="PF04542"/>
    </source>
</evidence>
<keyword evidence="13" id="KW-1185">Reference proteome</keyword>
<dbReference type="PROSITE" id="PS01063">
    <property type="entry name" value="SIGMA70_ECF"/>
    <property type="match status" value="1"/>
</dbReference>
<evidence type="ECO:0000313" key="13">
    <source>
        <dbReference type="Proteomes" id="UP000755577"/>
    </source>
</evidence>
<evidence type="ECO:0000259" key="9">
    <source>
        <dbReference type="Pfam" id="PF08281"/>
    </source>
</evidence>
<protein>
    <recommendedName>
        <fullName evidence="6">RNA polymerase sigma factor</fullName>
    </recommendedName>
</protein>
<dbReference type="InterPro" id="IPR013324">
    <property type="entry name" value="RNA_pol_sigma_r3/r4-like"/>
</dbReference>
<dbReference type="GeneID" id="56500677"/>
<dbReference type="EMBL" id="JAFCIQ010000038">
    <property type="protein sequence ID" value="MBM2771185.1"/>
    <property type="molecule type" value="Genomic_DNA"/>
</dbReference>
<evidence type="ECO:0000256" key="7">
    <source>
        <dbReference type="SAM" id="MobiDB-lite"/>
    </source>
</evidence>
<accession>A0A6P2G9G1</accession>
<evidence type="ECO:0000256" key="4">
    <source>
        <dbReference type="ARBA" id="ARBA00023125"/>
    </source>
</evidence>
<dbReference type="Gene3D" id="1.10.1740.10">
    <property type="match status" value="1"/>
</dbReference>
<keyword evidence="2 6" id="KW-0805">Transcription regulation</keyword>
<keyword evidence="3 6" id="KW-0731">Sigma factor</keyword>
<dbReference type="CDD" id="cd06171">
    <property type="entry name" value="Sigma70_r4"/>
    <property type="match status" value="1"/>
</dbReference>
<dbReference type="InterPro" id="IPR007627">
    <property type="entry name" value="RNA_pol_sigma70_r2"/>
</dbReference>
<proteinExistence type="inferred from homology"/>
<dbReference type="NCBIfam" id="TIGR02937">
    <property type="entry name" value="sigma70-ECF"/>
    <property type="match status" value="1"/>
</dbReference>